<dbReference type="AlphaFoldDB" id="A0AAD6CWP2"/>
<evidence type="ECO:0000256" key="12">
    <source>
        <dbReference type="SAM" id="Phobius"/>
    </source>
</evidence>
<evidence type="ECO:0000313" key="14">
    <source>
        <dbReference type="EMBL" id="KAJ5541583.1"/>
    </source>
</evidence>
<sequence>MSSTTDIPEERPVANSSENDPLLDHSGDVTQDERNIWFNLIADSAGLAQIGIWVFAALVWSNILAQPIILFTAHPLLASSALLLQIQGILILQPTTIEKPSQKRTGAHIHYTIQLISTILFLAAFTIIEINKGSHPRLTSTHSILGLLTVIFVVLQSLFGVVQYFLPELVLGSVDNGKKVYKYHRWSGYVALLVLEIPAAIWGATQTDYSIAMLHIPLWAVLTAAAAVIIGVGARIRKQKLGLGN</sequence>
<feature type="transmembrane region" description="Helical" evidence="12">
    <location>
        <begin position="143"/>
        <end position="166"/>
    </location>
</feature>
<name>A0AAD6CWP2_9EURO</name>
<dbReference type="Proteomes" id="UP001220324">
    <property type="component" value="Unassembled WGS sequence"/>
</dbReference>
<dbReference type="EMBL" id="JAQIZZ010000005">
    <property type="protein sequence ID" value="KAJ5541583.1"/>
    <property type="molecule type" value="Genomic_DNA"/>
</dbReference>
<comment type="cofactor">
    <cofactor evidence="1">
        <name>heme b</name>
        <dbReference type="ChEBI" id="CHEBI:60344"/>
    </cofactor>
</comment>
<keyword evidence="3" id="KW-0813">Transport</keyword>
<keyword evidence="9" id="KW-0408">Iron</keyword>
<dbReference type="InterPro" id="IPR045150">
    <property type="entry name" value="CYB561D1/2"/>
</dbReference>
<evidence type="ECO:0000256" key="3">
    <source>
        <dbReference type="ARBA" id="ARBA00022448"/>
    </source>
</evidence>
<dbReference type="GO" id="GO:0140575">
    <property type="term" value="F:transmembrane monodehydroascorbate reductase activity"/>
    <property type="evidence" value="ECO:0007669"/>
    <property type="project" value="InterPro"/>
</dbReference>
<dbReference type="InterPro" id="IPR006593">
    <property type="entry name" value="Cyt_b561/ferric_Rdtase_TM"/>
</dbReference>
<evidence type="ECO:0000256" key="7">
    <source>
        <dbReference type="ARBA" id="ARBA00022982"/>
    </source>
</evidence>
<evidence type="ECO:0000256" key="2">
    <source>
        <dbReference type="ARBA" id="ARBA00004141"/>
    </source>
</evidence>
<keyword evidence="15" id="KW-1185">Reference proteome</keyword>
<feature type="transmembrane region" description="Helical" evidence="12">
    <location>
        <begin position="111"/>
        <end position="131"/>
    </location>
</feature>
<dbReference type="Gene3D" id="1.20.120.1770">
    <property type="match status" value="1"/>
</dbReference>
<dbReference type="CDD" id="cd08761">
    <property type="entry name" value="Cyt_b561_CYB561D2_like"/>
    <property type="match status" value="1"/>
</dbReference>
<evidence type="ECO:0000256" key="10">
    <source>
        <dbReference type="ARBA" id="ARBA00023136"/>
    </source>
</evidence>
<evidence type="ECO:0000256" key="5">
    <source>
        <dbReference type="ARBA" id="ARBA00022692"/>
    </source>
</evidence>
<keyword evidence="5 12" id="KW-0812">Transmembrane</keyword>
<dbReference type="PANTHER" id="PTHR15422:SF45">
    <property type="entry name" value="CYTOCHROME B561 DOMAIN-CONTAINING PROTEIN"/>
    <property type="match status" value="1"/>
</dbReference>
<evidence type="ECO:0000313" key="15">
    <source>
        <dbReference type="Proteomes" id="UP001220324"/>
    </source>
</evidence>
<evidence type="ECO:0000256" key="8">
    <source>
        <dbReference type="ARBA" id="ARBA00022989"/>
    </source>
</evidence>
<dbReference type="PANTHER" id="PTHR15422">
    <property type="entry name" value="OS05G0565100 PROTEIN"/>
    <property type="match status" value="1"/>
</dbReference>
<keyword evidence="4" id="KW-0349">Heme</keyword>
<feature type="region of interest" description="Disordered" evidence="11">
    <location>
        <begin position="1"/>
        <end position="25"/>
    </location>
</feature>
<feature type="transmembrane region" description="Helical" evidence="12">
    <location>
        <begin position="216"/>
        <end position="236"/>
    </location>
</feature>
<accession>A0AAD6CWP2</accession>
<evidence type="ECO:0000256" key="6">
    <source>
        <dbReference type="ARBA" id="ARBA00022723"/>
    </source>
</evidence>
<evidence type="ECO:0000256" key="11">
    <source>
        <dbReference type="SAM" id="MobiDB-lite"/>
    </source>
</evidence>
<feature type="transmembrane region" description="Helical" evidence="12">
    <location>
        <begin position="186"/>
        <end position="204"/>
    </location>
</feature>
<comment type="caution">
    <text evidence="14">The sequence shown here is derived from an EMBL/GenBank/DDBJ whole genome shotgun (WGS) entry which is preliminary data.</text>
</comment>
<organism evidence="14 15">
    <name type="scientific">Penicillium frequentans</name>
    <dbReference type="NCBI Taxonomy" id="3151616"/>
    <lineage>
        <taxon>Eukaryota</taxon>
        <taxon>Fungi</taxon>
        <taxon>Dikarya</taxon>
        <taxon>Ascomycota</taxon>
        <taxon>Pezizomycotina</taxon>
        <taxon>Eurotiomycetes</taxon>
        <taxon>Eurotiomycetidae</taxon>
        <taxon>Eurotiales</taxon>
        <taxon>Aspergillaceae</taxon>
        <taxon>Penicillium</taxon>
    </lineage>
</organism>
<keyword evidence="6" id="KW-0479">Metal-binding</keyword>
<feature type="transmembrane region" description="Helical" evidence="12">
    <location>
        <begin position="36"/>
        <end position="61"/>
    </location>
</feature>
<gene>
    <name evidence="14" type="ORF">N7494_006659</name>
</gene>
<evidence type="ECO:0000256" key="4">
    <source>
        <dbReference type="ARBA" id="ARBA00022617"/>
    </source>
</evidence>
<keyword evidence="7" id="KW-0249">Electron transport</keyword>
<feature type="domain" description="Cytochrome b561" evidence="13">
    <location>
        <begin position="38"/>
        <end position="241"/>
    </location>
</feature>
<dbReference type="SMART" id="SM00665">
    <property type="entry name" value="B561"/>
    <property type="match status" value="1"/>
</dbReference>
<dbReference type="GO" id="GO:0016020">
    <property type="term" value="C:membrane"/>
    <property type="evidence" value="ECO:0007669"/>
    <property type="project" value="UniProtKB-SubCell"/>
</dbReference>
<comment type="subcellular location">
    <subcellularLocation>
        <location evidence="2">Membrane</location>
        <topology evidence="2">Multi-pass membrane protein</topology>
    </subcellularLocation>
</comment>
<reference evidence="14 15" key="1">
    <citation type="journal article" date="2023" name="IMA Fungus">
        <title>Comparative genomic study of the Penicillium genus elucidates a diverse pangenome and 15 lateral gene transfer events.</title>
        <authorList>
            <person name="Petersen C."/>
            <person name="Sorensen T."/>
            <person name="Nielsen M.R."/>
            <person name="Sondergaard T.E."/>
            <person name="Sorensen J.L."/>
            <person name="Fitzpatrick D.A."/>
            <person name="Frisvad J.C."/>
            <person name="Nielsen K.L."/>
        </authorList>
    </citation>
    <scope>NUCLEOTIDE SEQUENCE [LARGE SCALE GENOMIC DNA]</scope>
    <source>
        <strain evidence="14 15">IBT 35679</strain>
    </source>
</reference>
<keyword evidence="8 12" id="KW-1133">Transmembrane helix</keyword>
<proteinExistence type="predicted"/>
<evidence type="ECO:0000259" key="13">
    <source>
        <dbReference type="PROSITE" id="PS50939"/>
    </source>
</evidence>
<evidence type="ECO:0000256" key="9">
    <source>
        <dbReference type="ARBA" id="ARBA00023004"/>
    </source>
</evidence>
<dbReference type="PROSITE" id="PS50939">
    <property type="entry name" value="CYTOCHROME_B561"/>
    <property type="match status" value="1"/>
</dbReference>
<protein>
    <recommendedName>
        <fullName evidence="13">Cytochrome b561 domain-containing protein</fullName>
    </recommendedName>
</protein>
<dbReference type="Pfam" id="PF03188">
    <property type="entry name" value="Cytochrom_B561"/>
    <property type="match status" value="1"/>
</dbReference>
<dbReference type="GO" id="GO:0046872">
    <property type="term" value="F:metal ion binding"/>
    <property type="evidence" value="ECO:0007669"/>
    <property type="project" value="UniProtKB-KW"/>
</dbReference>
<feature type="transmembrane region" description="Helical" evidence="12">
    <location>
        <begin position="68"/>
        <end position="91"/>
    </location>
</feature>
<evidence type="ECO:0000256" key="1">
    <source>
        <dbReference type="ARBA" id="ARBA00001970"/>
    </source>
</evidence>
<keyword evidence="10 12" id="KW-0472">Membrane</keyword>